<protein>
    <submittedName>
        <fullName evidence="2">Uncharacterized protein</fullName>
    </submittedName>
</protein>
<keyword evidence="3" id="KW-1185">Reference proteome</keyword>
<dbReference type="Proteomes" id="UP000215335">
    <property type="component" value="Unassembled WGS sequence"/>
</dbReference>
<sequence>MFLTYMLNRVGLETEPCVSDKGVGVYVVESALAINPWDRPLCQEFVELVTSLCTRVSTCASAACMQQKRLRKRRFNNKWWSQIMYVTPHNLAVEFLYILALCNLKFVFKLYDRRIHQKRSASGRATAPAPVPASDSNYVVRGDCTVVPVMCIEERVNVPATSSEKRSQMPPQVATPTVNQKPDAGSAVQVENGQHNEVYLPANV</sequence>
<name>A0A232EH87_9HYME</name>
<evidence type="ECO:0000256" key="1">
    <source>
        <dbReference type="SAM" id="MobiDB-lite"/>
    </source>
</evidence>
<evidence type="ECO:0000313" key="2">
    <source>
        <dbReference type="EMBL" id="OXU17737.1"/>
    </source>
</evidence>
<proteinExistence type="predicted"/>
<evidence type="ECO:0000313" key="3">
    <source>
        <dbReference type="Proteomes" id="UP000215335"/>
    </source>
</evidence>
<gene>
    <name evidence="2" type="ORF">TSAR_016938</name>
</gene>
<dbReference type="AlphaFoldDB" id="A0A232EH87"/>
<comment type="caution">
    <text evidence="2">The sequence shown here is derived from an EMBL/GenBank/DDBJ whole genome shotgun (WGS) entry which is preliminary data.</text>
</comment>
<feature type="region of interest" description="Disordered" evidence="1">
    <location>
        <begin position="160"/>
        <end position="186"/>
    </location>
</feature>
<organism evidence="2 3">
    <name type="scientific">Trichomalopsis sarcophagae</name>
    <dbReference type="NCBI Taxonomy" id="543379"/>
    <lineage>
        <taxon>Eukaryota</taxon>
        <taxon>Metazoa</taxon>
        <taxon>Ecdysozoa</taxon>
        <taxon>Arthropoda</taxon>
        <taxon>Hexapoda</taxon>
        <taxon>Insecta</taxon>
        <taxon>Pterygota</taxon>
        <taxon>Neoptera</taxon>
        <taxon>Endopterygota</taxon>
        <taxon>Hymenoptera</taxon>
        <taxon>Apocrita</taxon>
        <taxon>Proctotrupomorpha</taxon>
        <taxon>Chalcidoidea</taxon>
        <taxon>Pteromalidae</taxon>
        <taxon>Pteromalinae</taxon>
        <taxon>Trichomalopsis</taxon>
    </lineage>
</organism>
<dbReference type="EMBL" id="NNAY01004538">
    <property type="protein sequence ID" value="OXU17737.1"/>
    <property type="molecule type" value="Genomic_DNA"/>
</dbReference>
<reference evidence="2 3" key="1">
    <citation type="journal article" date="2017" name="Curr. Biol.">
        <title>The Evolution of Venom by Co-option of Single-Copy Genes.</title>
        <authorList>
            <person name="Martinson E.O."/>
            <person name="Mrinalini"/>
            <person name="Kelkar Y.D."/>
            <person name="Chang C.H."/>
            <person name="Werren J.H."/>
        </authorList>
    </citation>
    <scope>NUCLEOTIDE SEQUENCE [LARGE SCALE GENOMIC DNA]</scope>
    <source>
        <strain evidence="2 3">Alberta</strain>
        <tissue evidence="2">Whole body</tissue>
    </source>
</reference>
<accession>A0A232EH87</accession>